<name>A0A7W3RMZ6_STRMR</name>
<protein>
    <submittedName>
        <fullName evidence="2">Uncharacterized protein</fullName>
    </submittedName>
</protein>
<dbReference type="RefSeq" id="WP_182776587.1">
    <property type="nucleotide sequence ID" value="NZ_BAAAHW010000038.1"/>
</dbReference>
<reference evidence="2 3" key="1">
    <citation type="submission" date="2020-08" db="EMBL/GenBank/DDBJ databases">
        <title>Sequencing the genomes of 1000 actinobacteria strains.</title>
        <authorList>
            <person name="Klenk H.-P."/>
        </authorList>
    </citation>
    <scope>NUCLEOTIDE SEQUENCE [LARGE SCALE GENOMIC DNA]</scope>
    <source>
        <strain evidence="2 3">DSM 41827</strain>
    </source>
</reference>
<feature type="compositionally biased region" description="Acidic residues" evidence="1">
    <location>
        <begin position="1"/>
        <end position="11"/>
    </location>
</feature>
<feature type="region of interest" description="Disordered" evidence="1">
    <location>
        <begin position="59"/>
        <end position="178"/>
    </location>
</feature>
<comment type="caution">
    <text evidence="2">The sequence shown here is derived from an EMBL/GenBank/DDBJ whole genome shotgun (WGS) entry which is preliminary data.</text>
</comment>
<gene>
    <name evidence="2" type="ORF">HDA42_004915</name>
</gene>
<feature type="compositionally biased region" description="Acidic residues" evidence="1">
    <location>
        <begin position="166"/>
        <end position="178"/>
    </location>
</feature>
<evidence type="ECO:0000313" key="3">
    <source>
        <dbReference type="Proteomes" id="UP000577386"/>
    </source>
</evidence>
<evidence type="ECO:0000313" key="2">
    <source>
        <dbReference type="EMBL" id="MBA9055737.1"/>
    </source>
</evidence>
<dbReference type="GeneID" id="93976202"/>
<proteinExistence type="predicted"/>
<dbReference type="AlphaFoldDB" id="A0A7W3RMZ6"/>
<evidence type="ECO:0000256" key="1">
    <source>
        <dbReference type="SAM" id="MobiDB-lite"/>
    </source>
</evidence>
<dbReference type="Proteomes" id="UP000577386">
    <property type="component" value="Unassembled WGS sequence"/>
</dbReference>
<keyword evidence="3" id="KW-1185">Reference proteome</keyword>
<organism evidence="2 3">
    <name type="scientific">Streptomyces murinus</name>
    <dbReference type="NCBI Taxonomy" id="33900"/>
    <lineage>
        <taxon>Bacteria</taxon>
        <taxon>Bacillati</taxon>
        <taxon>Actinomycetota</taxon>
        <taxon>Actinomycetes</taxon>
        <taxon>Kitasatosporales</taxon>
        <taxon>Streptomycetaceae</taxon>
        <taxon>Streptomyces</taxon>
    </lineage>
</organism>
<sequence length="178" mass="18962">MTDSMPPDDGEPTSLREKAKDWVEKGRGWAEKHPRTIRFVKVAGVAAGMVAVVVLAPRSMDEDADEFPSYAEGSASAEEVEDAEGAAEVEGVADQEQPSASDRTSSPRDSAKNHLRNLHPGWNASEEKKAQYKEETGEDLPPGTTWVSPKSDADDSPEGEAPGADDSPEDEDPGEAAA</sequence>
<feature type="compositionally biased region" description="Basic and acidic residues" evidence="1">
    <location>
        <begin position="125"/>
        <end position="135"/>
    </location>
</feature>
<feature type="region of interest" description="Disordered" evidence="1">
    <location>
        <begin position="1"/>
        <end position="28"/>
    </location>
</feature>
<accession>A0A7W3RMZ6</accession>
<feature type="compositionally biased region" description="Basic and acidic residues" evidence="1">
    <location>
        <begin position="14"/>
        <end position="28"/>
    </location>
</feature>
<feature type="compositionally biased region" description="Acidic residues" evidence="1">
    <location>
        <begin position="78"/>
        <end position="93"/>
    </location>
</feature>
<dbReference type="EMBL" id="JACJIJ010000002">
    <property type="protein sequence ID" value="MBA9055737.1"/>
    <property type="molecule type" value="Genomic_DNA"/>
</dbReference>